<accession>Q1GZP8</accession>
<dbReference type="OrthoDB" id="8583485at2"/>
<dbReference type="HOGENOM" id="CLU_1204329_0_0_4"/>
<evidence type="ECO:0000313" key="3">
    <source>
        <dbReference type="Proteomes" id="UP000002440"/>
    </source>
</evidence>
<reference evidence="2 3" key="1">
    <citation type="submission" date="2006-03" db="EMBL/GenBank/DDBJ databases">
        <title>Complete sequence of Methylobacillus flagellatus KT.</title>
        <authorList>
            <consortium name="US DOE Joint Genome Institute"/>
            <person name="Copeland A."/>
            <person name="Lucas S."/>
            <person name="Lapidus A."/>
            <person name="Barry K."/>
            <person name="Detter J.C."/>
            <person name="Glavina del Rio T."/>
            <person name="Hammon N."/>
            <person name="Israni S."/>
            <person name="Dalin E."/>
            <person name="Tice H."/>
            <person name="Pitluck S."/>
            <person name="Brettin T."/>
            <person name="Bruce D."/>
            <person name="Han C."/>
            <person name="Tapia R."/>
            <person name="Saunders E."/>
            <person name="Gilna P."/>
            <person name="Schmutz J."/>
            <person name="Larimer F."/>
            <person name="Land M."/>
            <person name="Kyrpides N."/>
            <person name="Anderson I."/>
            <person name="Richardson P."/>
        </authorList>
    </citation>
    <scope>NUCLEOTIDE SEQUENCE [LARGE SCALE GENOMIC DNA]</scope>
    <source>
        <strain evidence="3">KT / ATCC 51484 / DSM 6875</strain>
    </source>
</reference>
<dbReference type="Pfam" id="PF11984">
    <property type="entry name" value="DUF3485"/>
    <property type="match status" value="1"/>
</dbReference>
<dbReference type="InterPro" id="IPR014263">
    <property type="entry name" value="Methanolan_biosynth_EpsI"/>
</dbReference>
<protein>
    <recommendedName>
        <fullName evidence="1">Methanolan biosynthesis EpsI domain-containing protein</fullName>
    </recommendedName>
</protein>
<evidence type="ECO:0000259" key="1">
    <source>
        <dbReference type="Pfam" id="PF11984"/>
    </source>
</evidence>
<organism evidence="2 3">
    <name type="scientific">Methylobacillus flagellatus (strain ATCC 51484 / DSM 6875 / VKM B-1610 / KT)</name>
    <dbReference type="NCBI Taxonomy" id="265072"/>
    <lineage>
        <taxon>Bacteria</taxon>
        <taxon>Pseudomonadati</taxon>
        <taxon>Pseudomonadota</taxon>
        <taxon>Betaproteobacteria</taxon>
        <taxon>Nitrosomonadales</taxon>
        <taxon>Methylophilaceae</taxon>
        <taxon>Methylobacillus</taxon>
    </lineage>
</organism>
<keyword evidence="3" id="KW-1185">Reference proteome</keyword>
<dbReference type="NCBIfam" id="TIGR02914">
    <property type="entry name" value="EpsI_fam"/>
    <property type="match status" value="1"/>
</dbReference>
<dbReference type="KEGG" id="mfa:Mfla_2022"/>
<dbReference type="NCBIfam" id="NF045609">
    <property type="entry name" value="EpsI_type_B"/>
    <property type="match status" value="1"/>
</dbReference>
<proteinExistence type="predicted"/>
<dbReference type="RefSeq" id="WP_011480243.1">
    <property type="nucleotide sequence ID" value="NC_007947.1"/>
</dbReference>
<gene>
    <name evidence="2" type="ordered locus">Mfla_2022</name>
</gene>
<evidence type="ECO:0000313" key="2">
    <source>
        <dbReference type="EMBL" id="ABE50289.1"/>
    </source>
</evidence>
<name>Q1GZP8_METFK</name>
<dbReference type="STRING" id="265072.Mfla_2022"/>
<dbReference type="InterPro" id="IPR054653">
    <property type="entry name" value="EpsI_type_B_pred"/>
</dbReference>
<sequence length="226" mass="25479">MDGFTLRNLIIFLLLLVATLGGVILKPTKFVNAAEDINLEAMIPKEFDEWKIDPTITPIQVSPEVQQNLNKVYDQTLSRTYINKQGMRIMLSIAYGGDQSRGLQAHKPETCYTAQGFNVDLLGNAILNFDGYEIKVRHLLAQHGARYEPILYWMRVGETTVYGGLGQTIKRFELGLQGYIPDGLLFRVSSISRDNISAFTLQEEFVKSLLKNVDSKSRKKLIGTFS</sequence>
<dbReference type="EMBL" id="CP000284">
    <property type="protein sequence ID" value="ABE50289.1"/>
    <property type="molecule type" value="Genomic_DNA"/>
</dbReference>
<feature type="domain" description="Methanolan biosynthesis EpsI" evidence="1">
    <location>
        <begin position="10"/>
        <end position="214"/>
    </location>
</feature>
<dbReference type="Proteomes" id="UP000002440">
    <property type="component" value="Chromosome"/>
</dbReference>
<dbReference type="eggNOG" id="ENOG5030WKQ">
    <property type="taxonomic scope" value="Bacteria"/>
</dbReference>
<dbReference type="AlphaFoldDB" id="Q1GZP8"/>